<evidence type="ECO:0000256" key="4">
    <source>
        <dbReference type="ARBA" id="ARBA00014657"/>
    </source>
</evidence>
<dbReference type="OrthoDB" id="292158at2"/>
<evidence type="ECO:0000259" key="14">
    <source>
        <dbReference type="PROSITE" id="PS52004"/>
    </source>
</evidence>
<evidence type="ECO:0000256" key="8">
    <source>
        <dbReference type="ARBA" id="ARBA00023098"/>
    </source>
</evidence>
<dbReference type="UniPathway" id="UPA00094"/>
<keyword evidence="16" id="KW-1185">Reference proteome</keyword>
<evidence type="ECO:0000256" key="10">
    <source>
        <dbReference type="ARBA" id="ARBA00023315"/>
    </source>
</evidence>
<dbReference type="PIRSF" id="PIRSF000447">
    <property type="entry name" value="KAS_II"/>
    <property type="match status" value="1"/>
</dbReference>
<dbReference type="Gene3D" id="3.40.47.10">
    <property type="match status" value="1"/>
</dbReference>
<evidence type="ECO:0000256" key="12">
    <source>
        <dbReference type="PIRSR" id="PIRSR000447-1"/>
    </source>
</evidence>
<dbReference type="SUPFAM" id="SSF53901">
    <property type="entry name" value="Thiolase-like"/>
    <property type="match status" value="2"/>
</dbReference>
<dbReference type="KEGG" id="phm:PSMK_22740"/>
<evidence type="ECO:0000256" key="9">
    <source>
        <dbReference type="ARBA" id="ARBA00023160"/>
    </source>
</evidence>
<dbReference type="Proteomes" id="UP000007881">
    <property type="component" value="Chromosome"/>
</dbReference>
<dbReference type="Pfam" id="PF00109">
    <property type="entry name" value="ketoacyl-synt"/>
    <property type="match status" value="1"/>
</dbReference>
<dbReference type="RefSeq" id="WP_014437648.1">
    <property type="nucleotide sequence ID" value="NC_017080.1"/>
</dbReference>
<gene>
    <name evidence="15" type="primary">fabF</name>
    <name evidence="15" type="ordered locus">PSMK_22740</name>
</gene>
<dbReference type="PANTHER" id="PTHR11712:SF336">
    <property type="entry name" value="3-OXOACYL-[ACYL-CARRIER-PROTEIN] SYNTHASE, MITOCHONDRIAL"/>
    <property type="match status" value="1"/>
</dbReference>
<evidence type="ECO:0000256" key="13">
    <source>
        <dbReference type="RuleBase" id="RU003694"/>
    </source>
</evidence>
<accession>I0IGP5</accession>
<evidence type="ECO:0000256" key="3">
    <source>
        <dbReference type="ARBA" id="ARBA00012356"/>
    </source>
</evidence>
<proteinExistence type="inferred from homology"/>
<sequence length="415" mass="43414">MDKRRVVVTGLGWVTSLGLGVDEVFEKMVAGTSGIGPITKFDTTDFNTKFGGQVQDWDGPPVIEGVERSRYAKKMDRFAQFALNAGVEAVLDSGIDLAKEDPWRCGAIVGSGVGGIEEFADGHEKLLKKGPSRVSPFMVPKLMCNAAAGHLSIHYGIKGPNSAISTACASGAHSIGAARDAIRFDQADVMIAGGAEAALTPLGTSCFMALKALSRRNDDPQAASRPFDVDRDGFVLAEGAGLVVLEEYEHARARGAKIYCELMGFGQTADGTHITAPPEDGHAVAHAMERALRDAALDPEDIDYVNPHATSTPLGDLAETNAIKAVLGESTKTPVSATKSMTGHSLGAAGGIEAVIVAKSLQTGKICPTINLDRPSPGCDLDYVPGSGRDADLKYALSNSFGFGGHNVTLVFGKV</sequence>
<feature type="active site" description="For beta-ketoacyl synthase activity" evidence="12">
    <location>
        <position position="168"/>
    </location>
</feature>
<dbReference type="InterPro" id="IPR017568">
    <property type="entry name" value="3-oxoacyl-ACP_synth-2"/>
</dbReference>
<keyword evidence="6 11" id="KW-0808">Transferase</keyword>
<dbReference type="CDD" id="cd00834">
    <property type="entry name" value="KAS_I_II"/>
    <property type="match status" value="1"/>
</dbReference>
<evidence type="ECO:0000256" key="2">
    <source>
        <dbReference type="ARBA" id="ARBA00008467"/>
    </source>
</evidence>
<dbReference type="InterPro" id="IPR000794">
    <property type="entry name" value="Beta-ketoacyl_synthase"/>
</dbReference>
<dbReference type="PROSITE" id="PS52004">
    <property type="entry name" value="KS3_2"/>
    <property type="match status" value="1"/>
</dbReference>
<dbReference type="InterPro" id="IPR018201">
    <property type="entry name" value="Ketoacyl_synth_AS"/>
</dbReference>
<dbReference type="SMART" id="SM00825">
    <property type="entry name" value="PKS_KS"/>
    <property type="match status" value="1"/>
</dbReference>
<dbReference type="InterPro" id="IPR014030">
    <property type="entry name" value="Ketoacyl_synth_N"/>
</dbReference>
<comment type="catalytic activity">
    <reaction evidence="11">
        <text>(9Z)-hexadecenoyl-[ACP] + malonyl-[ACP] + H(+) = 3-oxo-(11Z)-octadecenoyl-[ACP] + holo-[ACP] + CO2</text>
        <dbReference type="Rhea" id="RHEA:55040"/>
        <dbReference type="Rhea" id="RHEA-COMP:9623"/>
        <dbReference type="Rhea" id="RHEA-COMP:9685"/>
        <dbReference type="Rhea" id="RHEA-COMP:10800"/>
        <dbReference type="Rhea" id="RHEA-COMP:14074"/>
        <dbReference type="ChEBI" id="CHEBI:15378"/>
        <dbReference type="ChEBI" id="CHEBI:16526"/>
        <dbReference type="ChEBI" id="CHEBI:64479"/>
        <dbReference type="ChEBI" id="CHEBI:78449"/>
        <dbReference type="ChEBI" id="CHEBI:83989"/>
        <dbReference type="ChEBI" id="CHEBI:138538"/>
        <dbReference type="EC" id="2.3.1.179"/>
    </reaction>
</comment>
<dbReference type="STRING" id="1142394.PSMK_22740"/>
<dbReference type="Pfam" id="PF02801">
    <property type="entry name" value="Ketoacyl-synt_C"/>
    <property type="match status" value="1"/>
</dbReference>
<reference evidence="15 16" key="1">
    <citation type="submission" date="2012-02" db="EMBL/GenBank/DDBJ databases">
        <title>Complete genome sequence of Phycisphaera mikurensis NBRC 102666.</title>
        <authorList>
            <person name="Ankai A."/>
            <person name="Hosoyama A."/>
            <person name="Terui Y."/>
            <person name="Sekine M."/>
            <person name="Fukai R."/>
            <person name="Kato Y."/>
            <person name="Nakamura S."/>
            <person name="Yamada-Narita S."/>
            <person name="Kawakoshi A."/>
            <person name="Fukunaga Y."/>
            <person name="Yamazaki S."/>
            <person name="Fujita N."/>
        </authorList>
    </citation>
    <scope>NUCLEOTIDE SEQUENCE [LARGE SCALE GENOMIC DNA]</scope>
    <source>
        <strain evidence="16">NBRC 102666 / KCTC 22515 / FYK2301M01</strain>
    </source>
</reference>
<dbReference type="AlphaFoldDB" id="I0IGP5"/>
<keyword evidence="5 11" id="KW-0444">Lipid biosynthesis</keyword>
<keyword evidence="7" id="KW-0276">Fatty acid metabolism</keyword>
<dbReference type="FunFam" id="3.40.47.10:FF:000009">
    <property type="entry name" value="3-oxoacyl-[acyl-carrier-protein] synthase 2"/>
    <property type="match status" value="1"/>
</dbReference>
<comment type="catalytic activity">
    <reaction evidence="11">
        <text>a fatty acyl-[ACP] + malonyl-[ACP] + H(+) = a 3-oxoacyl-[ACP] + holo-[ACP] + CO2</text>
        <dbReference type="Rhea" id="RHEA:22836"/>
        <dbReference type="Rhea" id="RHEA-COMP:9623"/>
        <dbReference type="Rhea" id="RHEA-COMP:9685"/>
        <dbReference type="Rhea" id="RHEA-COMP:9916"/>
        <dbReference type="Rhea" id="RHEA-COMP:14125"/>
        <dbReference type="ChEBI" id="CHEBI:15378"/>
        <dbReference type="ChEBI" id="CHEBI:16526"/>
        <dbReference type="ChEBI" id="CHEBI:64479"/>
        <dbReference type="ChEBI" id="CHEBI:78449"/>
        <dbReference type="ChEBI" id="CHEBI:78776"/>
        <dbReference type="ChEBI" id="CHEBI:138651"/>
    </reaction>
</comment>
<protein>
    <recommendedName>
        <fullName evidence="4 11">3-oxoacyl-[acyl-carrier-protein] synthase 2</fullName>
        <ecNumber evidence="3 11">2.3.1.179</ecNumber>
    </recommendedName>
</protein>
<organism evidence="15 16">
    <name type="scientific">Phycisphaera mikurensis (strain NBRC 102666 / KCTC 22515 / FYK2301M01)</name>
    <dbReference type="NCBI Taxonomy" id="1142394"/>
    <lineage>
        <taxon>Bacteria</taxon>
        <taxon>Pseudomonadati</taxon>
        <taxon>Planctomycetota</taxon>
        <taxon>Phycisphaerae</taxon>
        <taxon>Phycisphaerales</taxon>
        <taxon>Phycisphaeraceae</taxon>
        <taxon>Phycisphaera</taxon>
    </lineage>
</organism>
<keyword evidence="8" id="KW-0443">Lipid metabolism</keyword>
<comment type="pathway">
    <text evidence="1 11">Lipid metabolism; fatty acid biosynthesis.</text>
</comment>
<dbReference type="GO" id="GO:0004315">
    <property type="term" value="F:3-oxoacyl-[acyl-carrier-protein] synthase activity"/>
    <property type="evidence" value="ECO:0007669"/>
    <property type="project" value="UniProtKB-UniRule"/>
</dbReference>
<evidence type="ECO:0000256" key="6">
    <source>
        <dbReference type="ARBA" id="ARBA00022679"/>
    </source>
</evidence>
<keyword evidence="10 11" id="KW-0012">Acyltransferase</keyword>
<evidence type="ECO:0000313" key="16">
    <source>
        <dbReference type="Proteomes" id="UP000007881"/>
    </source>
</evidence>
<dbReference type="InterPro" id="IPR016039">
    <property type="entry name" value="Thiolase-like"/>
</dbReference>
<feature type="domain" description="Ketosynthase family 3 (KS3)" evidence="14">
    <location>
        <begin position="3"/>
        <end position="414"/>
    </location>
</feature>
<dbReference type="EC" id="2.3.1.179" evidence="3 11"/>
<evidence type="ECO:0000256" key="7">
    <source>
        <dbReference type="ARBA" id="ARBA00022832"/>
    </source>
</evidence>
<evidence type="ECO:0000256" key="11">
    <source>
        <dbReference type="PIRNR" id="PIRNR000447"/>
    </source>
</evidence>
<evidence type="ECO:0000256" key="1">
    <source>
        <dbReference type="ARBA" id="ARBA00005194"/>
    </source>
</evidence>
<dbReference type="NCBIfam" id="NF005589">
    <property type="entry name" value="PRK07314.1"/>
    <property type="match status" value="1"/>
</dbReference>
<comment type="similarity">
    <text evidence="2 11 13">Belongs to the thiolase-like superfamily. Beta-ketoacyl-ACP synthases family.</text>
</comment>
<comment type="function">
    <text evidence="11">Involved in the type II fatty acid elongation cycle. Catalyzes the elongation of a wide range of acyl-ACP by the addition of two carbons from malonyl-ACP to an acyl acceptor. Can efficiently catalyze the conversion of palmitoleoyl-ACP (cis-hexadec-9-enoyl-ACP) to cis-vaccenoyl-ACP (cis-octadec-11-enoyl-ACP), an essential step in the thermal regulation of fatty acid composition.</text>
</comment>
<evidence type="ECO:0000256" key="5">
    <source>
        <dbReference type="ARBA" id="ARBA00022516"/>
    </source>
</evidence>
<keyword evidence="9 11" id="KW-0275">Fatty acid biosynthesis</keyword>
<evidence type="ECO:0000313" key="15">
    <source>
        <dbReference type="EMBL" id="BAM04433.1"/>
    </source>
</evidence>
<dbReference type="HOGENOM" id="CLU_000022_69_2_0"/>
<dbReference type="eggNOG" id="COG0304">
    <property type="taxonomic scope" value="Bacteria"/>
</dbReference>
<name>I0IGP5_PHYMF</name>
<dbReference type="EMBL" id="AP012338">
    <property type="protein sequence ID" value="BAM04433.1"/>
    <property type="molecule type" value="Genomic_DNA"/>
</dbReference>
<dbReference type="InterPro" id="IPR014031">
    <property type="entry name" value="Ketoacyl_synth_C"/>
</dbReference>
<dbReference type="PANTHER" id="PTHR11712">
    <property type="entry name" value="POLYKETIDE SYNTHASE-RELATED"/>
    <property type="match status" value="1"/>
</dbReference>
<dbReference type="InterPro" id="IPR020841">
    <property type="entry name" value="PKS_Beta-ketoAc_synthase_dom"/>
</dbReference>
<dbReference type="NCBIfam" id="TIGR03150">
    <property type="entry name" value="fabF"/>
    <property type="match status" value="1"/>
</dbReference>
<dbReference type="PATRIC" id="fig|1142394.8.peg.2348"/>
<dbReference type="PROSITE" id="PS00606">
    <property type="entry name" value="KS3_1"/>
    <property type="match status" value="1"/>
</dbReference>
<dbReference type="GO" id="GO:0006633">
    <property type="term" value="P:fatty acid biosynthetic process"/>
    <property type="evidence" value="ECO:0007669"/>
    <property type="project" value="UniProtKB-UniRule"/>
</dbReference>